<dbReference type="SMART" id="SM00730">
    <property type="entry name" value="PSN"/>
    <property type="match status" value="1"/>
</dbReference>
<dbReference type="OMA" id="HDLWNYG"/>
<dbReference type="InterPro" id="IPR006639">
    <property type="entry name" value="Preselin/SPP"/>
</dbReference>
<feature type="domain" description="PA" evidence="10">
    <location>
        <begin position="141"/>
        <end position="224"/>
    </location>
</feature>
<dbReference type="PANTHER" id="PTHR12174">
    <property type="entry name" value="SIGNAL PEPTIDE PEPTIDASE"/>
    <property type="match status" value="1"/>
</dbReference>
<evidence type="ECO:0000313" key="12">
    <source>
        <dbReference type="Proteomes" id="UP000007799"/>
    </source>
</evidence>
<evidence type="ECO:0000256" key="1">
    <source>
        <dbReference type="ARBA" id="ARBA00004337"/>
    </source>
</evidence>
<evidence type="ECO:0000256" key="3">
    <source>
        <dbReference type="ARBA" id="ARBA00022692"/>
    </source>
</evidence>
<feature type="region of interest" description="Disordered" evidence="8">
    <location>
        <begin position="614"/>
        <end position="653"/>
    </location>
</feature>
<dbReference type="InterPro" id="IPR007369">
    <property type="entry name" value="Peptidase_A22B_SPP"/>
</dbReference>
<dbReference type="EMBL" id="GL832956">
    <property type="protein sequence ID" value="EGD75895.1"/>
    <property type="molecule type" value="Genomic_DNA"/>
</dbReference>
<evidence type="ECO:0000256" key="2">
    <source>
        <dbReference type="ARBA" id="ARBA00006859"/>
    </source>
</evidence>
<dbReference type="GO" id="GO:0030660">
    <property type="term" value="C:Golgi-associated vesicle membrane"/>
    <property type="evidence" value="ECO:0007669"/>
    <property type="project" value="TreeGrafter"/>
</dbReference>
<evidence type="ECO:0000256" key="6">
    <source>
        <dbReference type="ARBA" id="ARBA00022989"/>
    </source>
</evidence>
<dbReference type="InterPro" id="IPR046450">
    <property type="entry name" value="PA_dom_sf"/>
</dbReference>
<feature type="transmembrane region" description="Helical" evidence="9">
    <location>
        <begin position="373"/>
        <end position="393"/>
    </location>
</feature>
<comment type="subcellular location">
    <subcellularLocation>
        <location evidence="1">Endosome membrane</location>
        <topology evidence="1">Multi-pass membrane protein</topology>
    </subcellularLocation>
</comment>
<dbReference type="OrthoDB" id="29661at2759"/>
<evidence type="ECO:0000259" key="10">
    <source>
        <dbReference type="Pfam" id="PF02225"/>
    </source>
</evidence>
<dbReference type="GO" id="GO:0033619">
    <property type="term" value="P:membrane protein proteolysis"/>
    <property type="evidence" value="ECO:0007669"/>
    <property type="project" value="TreeGrafter"/>
</dbReference>
<dbReference type="GO" id="GO:0042500">
    <property type="term" value="F:aspartic endopeptidase activity, intramembrane cleaving"/>
    <property type="evidence" value="ECO:0007669"/>
    <property type="project" value="InterPro"/>
</dbReference>
<evidence type="ECO:0000256" key="5">
    <source>
        <dbReference type="ARBA" id="ARBA00022801"/>
    </source>
</evidence>
<proteinExistence type="inferred from homology"/>
<sequence length="665" mass="72225">MLARLAALSARPRPWCCLERVDTATTTLACCLPCSLSLFVAGAEIPCTINTEEQATRQTMTRRNVARQPAGLARMVVPVVAAMMMAMVVVGSFSALGVNAQVGRLVVTDTQTGAQKRVCSLYEQDWAPLNNTWSRTQEIALVDPPMGCTVNDTVDISNGPDLNGRIAVFERGNCFFSTKVLGAVEFGAVAVVIVSDGALTEPIAANASDYRLGGVPVMMIDEQDLDLFSFAANTTVEAAFKATTVRSFDENFFVFFLAAWFCLIFAGCWAWNETKQVLGRVKRLNHLRPCMCTAEEVSSIRRQEVVRFANPHLPYRYNLSCAGVKYDVVYLVYVVIALFMLSSTFALQRLLLLMEPTSGPLASTFTIPKLGAASIYAAVTFLFAASIATWWVVVRHEPYAWALQDVLGLAFIISVLQSLRTPSYRVTAALLFGFLLYDVFFVFITPYLTKDNDSVMVKAATGGGTSSEQLPLTLRVPRLFASCFKGESLLGFGDIIIPGLAVVYCAVYDAHRTTSVGGALSFAQRHAYFLTALAAYTFGLAATYVALATMRMAQPALLYLSPSLLIALPLAAWLRGELALFWRGSIKKGGGYQALMAHSPGRTTPASVDDLMIEEEQGEQEQGQGEETRAKPLSSSPPPPPHPTASQPSKAHTTVQVVSFVDSTE</sequence>
<feature type="transmembrane region" description="Helical" evidence="9">
    <location>
        <begin position="556"/>
        <end position="574"/>
    </location>
</feature>
<keyword evidence="12" id="KW-1185">Reference proteome</keyword>
<dbReference type="GO" id="GO:0010008">
    <property type="term" value="C:endosome membrane"/>
    <property type="evidence" value="ECO:0007669"/>
    <property type="project" value="UniProtKB-SubCell"/>
</dbReference>
<reference evidence="11" key="1">
    <citation type="submission" date="2009-08" db="EMBL/GenBank/DDBJ databases">
        <title>Annotation of Salpingoeca rosetta.</title>
        <authorList>
            <consortium name="The Broad Institute Genome Sequencing Platform"/>
            <person name="Russ C."/>
            <person name="Cuomo C."/>
            <person name="Burger G."/>
            <person name="Gray M.W."/>
            <person name="Holland P.W.H."/>
            <person name="King N."/>
            <person name="Lang F.B.F."/>
            <person name="Roger A.J."/>
            <person name="Ruiz-Trillo I."/>
            <person name="Young S.K."/>
            <person name="Zeng Q."/>
            <person name="Gargeya S."/>
            <person name="Alvarado L."/>
            <person name="Berlin A."/>
            <person name="Chapman S.B."/>
            <person name="Chen Z."/>
            <person name="Freedman E."/>
            <person name="Gellesch M."/>
            <person name="Goldberg J."/>
            <person name="Griggs A."/>
            <person name="Gujja S."/>
            <person name="Heilman E."/>
            <person name="Heiman D."/>
            <person name="Howarth C."/>
            <person name="Mehta T."/>
            <person name="Neiman D."/>
            <person name="Pearson M."/>
            <person name="Roberts A."/>
            <person name="Saif S."/>
            <person name="Shea T."/>
            <person name="Shenoy N."/>
            <person name="Sisk P."/>
            <person name="Stolte C."/>
            <person name="Sykes S."/>
            <person name="White J."/>
            <person name="Yandava C."/>
            <person name="Haas B."/>
            <person name="Nusbaum C."/>
            <person name="Birren B."/>
        </authorList>
    </citation>
    <scope>NUCLEOTIDE SEQUENCE [LARGE SCALE GENOMIC DNA]</scope>
    <source>
        <strain evidence="11">ATCC 50818</strain>
    </source>
</reference>
<evidence type="ECO:0000256" key="4">
    <source>
        <dbReference type="ARBA" id="ARBA00022753"/>
    </source>
</evidence>
<keyword evidence="4" id="KW-0967">Endosome</keyword>
<dbReference type="InterPro" id="IPR003137">
    <property type="entry name" value="PA_domain"/>
</dbReference>
<feature type="transmembrane region" description="Helical" evidence="9">
    <location>
        <begin position="75"/>
        <end position="96"/>
    </location>
</feature>
<dbReference type="FunCoup" id="F2TWY6">
    <property type="interactions" value="693"/>
</dbReference>
<dbReference type="GO" id="GO:0005765">
    <property type="term" value="C:lysosomal membrane"/>
    <property type="evidence" value="ECO:0007669"/>
    <property type="project" value="TreeGrafter"/>
</dbReference>
<dbReference type="Gene3D" id="3.50.30.30">
    <property type="match status" value="1"/>
</dbReference>
<feature type="transmembrane region" description="Helical" evidence="9">
    <location>
        <begin position="527"/>
        <end position="550"/>
    </location>
</feature>
<organism evidence="12">
    <name type="scientific">Salpingoeca rosetta (strain ATCC 50818 / BSB-021)</name>
    <dbReference type="NCBI Taxonomy" id="946362"/>
    <lineage>
        <taxon>Eukaryota</taxon>
        <taxon>Choanoflagellata</taxon>
        <taxon>Craspedida</taxon>
        <taxon>Salpingoecidae</taxon>
        <taxon>Salpingoeca</taxon>
    </lineage>
</organism>
<dbReference type="RefSeq" id="XP_004998071.1">
    <property type="nucleotide sequence ID" value="XM_004998014.1"/>
</dbReference>
<dbReference type="InParanoid" id="F2TWY6"/>
<dbReference type="CDD" id="cd00538">
    <property type="entry name" value="PA"/>
    <property type="match status" value="1"/>
</dbReference>
<evidence type="ECO:0000256" key="7">
    <source>
        <dbReference type="ARBA" id="ARBA00023136"/>
    </source>
</evidence>
<evidence type="ECO:0000256" key="8">
    <source>
        <dbReference type="SAM" id="MobiDB-lite"/>
    </source>
</evidence>
<dbReference type="STRING" id="946362.F2TWY6"/>
<comment type="similarity">
    <text evidence="2">Belongs to the peptidase A22B family.</text>
</comment>
<dbReference type="KEGG" id="sre:PTSG_11619"/>
<dbReference type="GO" id="GO:0098554">
    <property type="term" value="C:cytoplasmic side of endoplasmic reticulum membrane"/>
    <property type="evidence" value="ECO:0007669"/>
    <property type="project" value="TreeGrafter"/>
</dbReference>
<dbReference type="SUPFAM" id="SSF52025">
    <property type="entry name" value="PA domain"/>
    <property type="match status" value="1"/>
</dbReference>
<protein>
    <recommendedName>
        <fullName evidence="10">PA domain-containing protein</fullName>
    </recommendedName>
</protein>
<feature type="transmembrane region" description="Helical" evidence="9">
    <location>
        <begin position="399"/>
        <end position="416"/>
    </location>
</feature>
<keyword evidence="7 9" id="KW-0472">Membrane</keyword>
<dbReference type="eggNOG" id="KOG2442">
    <property type="taxonomic scope" value="Eukaryota"/>
</dbReference>
<gene>
    <name evidence="11" type="ORF">PTSG_11619</name>
</gene>
<dbReference type="AlphaFoldDB" id="F2TWY6"/>
<dbReference type="Pfam" id="PF02225">
    <property type="entry name" value="PA"/>
    <property type="match status" value="1"/>
</dbReference>
<feature type="transmembrane region" description="Helical" evidence="9">
    <location>
        <begin position="328"/>
        <end position="352"/>
    </location>
</feature>
<keyword evidence="6 9" id="KW-1133">Transmembrane helix</keyword>
<dbReference type="PANTHER" id="PTHR12174:SF103">
    <property type="entry name" value="INTRAMEMBRANE PROTEASE (IMPAS) FAMILY"/>
    <property type="match status" value="1"/>
</dbReference>
<dbReference type="GO" id="GO:0098553">
    <property type="term" value="C:lumenal side of endoplasmic reticulum membrane"/>
    <property type="evidence" value="ECO:0007669"/>
    <property type="project" value="TreeGrafter"/>
</dbReference>
<dbReference type="Proteomes" id="UP000007799">
    <property type="component" value="Unassembled WGS sequence"/>
</dbReference>
<feature type="transmembrane region" description="Helical" evidence="9">
    <location>
        <begin position="428"/>
        <end position="448"/>
    </location>
</feature>
<keyword evidence="3 9" id="KW-0812">Transmembrane</keyword>
<accession>F2TWY6</accession>
<dbReference type="Pfam" id="PF04258">
    <property type="entry name" value="Peptidase_A22B"/>
    <property type="match status" value="1"/>
</dbReference>
<keyword evidence="5" id="KW-0378">Hydrolase</keyword>
<evidence type="ECO:0000256" key="9">
    <source>
        <dbReference type="SAM" id="Phobius"/>
    </source>
</evidence>
<dbReference type="GeneID" id="16078667"/>
<feature type="transmembrane region" description="Helical" evidence="9">
    <location>
        <begin position="252"/>
        <end position="272"/>
    </location>
</feature>
<feature type="transmembrane region" description="Helical" evidence="9">
    <location>
        <begin position="489"/>
        <end position="507"/>
    </location>
</feature>
<name>F2TWY6_SALR5</name>
<evidence type="ECO:0000313" key="11">
    <source>
        <dbReference type="EMBL" id="EGD75895.1"/>
    </source>
</evidence>